<name>A0AAE0CXU7_COLKA</name>
<comment type="caution">
    <text evidence="10">The sequence shown here is derived from an EMBL/GenBank/DDBJ whole genome shotgun (WGS) entry which is preliminary data.</text>
</comment>
<keyword evidence="6" id="KW-0539">Nucleus</keyword>
<evidence type="ECO:0000256" key="1">
    <source>
        <dbReference type="ARBA" id="ARBA00004123"/>
    </source>
</evidence>
<feature type="compositionally biased region" description="Basic residues" evidence="8">
    <location>
        <begin position="29"/>
        <end position="39"/>
    </location>
</feature>
<comment type="subcellular location">
    <subcellularLocation>
        <location evidence="1">Nucleus</location>
    </subcellularLocation>
</comment>
<dbReference type="EMBL" id="VYYT01000788">
    <property type="protein sequence ID" value="KAK2729419.1"/>
    <property type="molecule type" value="Genomic_DNA"/>
</dbReference>
<accession>A0AAE0CXU7</accession>
<evidence type="ECO:0000256" key="6">
    <source>
        <dbReference type="ARBA" id="ARBA00023242"/>
    </source>
</evidence>
<evidence type="ECO:0000256" key="4">
    <source>
        <dbReference type="ARBA" id="ARBA00022771"/>
    </source>
</evidence>
<evidence type="ECO:0000256" key="2">
    <source>
        <dbReference type="ARBA" id="ARBA00022723"/>
    </source>
</evidence>
<dbReference type="GO" id="GO:0005634">
    <property type="term" value="C:nucleus"/>
    <property type="evidence" value="ECO:0007669"/>
    <property type="project" value="UniProtKB-SubCell"/>
</dbReference>
<dbReference type="PROSITE" id="PS50157">
    <property type="entry name" value="ZINC_FINGER_C2H2_2"/>
    <property type="match status" value="2"/>
</dbReference>
<evidence type="ECO:0000256" key="3">
    <source>
        <dbReference type="ARBA" id="ARBA00022737"/>
    </source>
</evidence>
<dbReference type="GO" id="GO:0000981">
    <property type="term" value="F:DNA-binding transcription factor activity, RNA polymerase II-specific"/>
    <property type="evidence" value="ECO:0007669"/>
    <property type="project" value="InterPro"/>
</dbReference>
<keyword evidence="11" id="KW-1185">Reference proteome</keyword>
<feature type="domain" description="C2H2-type" evidence="9">
    <location>
        <begin position="66"/>
        <end position="94"/>
    </location>
</feature>
<keyword evidence="2" id="KW-0479">Metal-binding</keyword>
<evidence type="ECO:0000313" key="10">
    <source>
        <dbReference type="EMBL" id="KAK2729419.1"/>
    </source>
</evidence>
<feature type="region of interest" description="Disordered" evidence="8">
    <location>
        <begin position="1"/>
        <end position="40"/>
    </location>
</feature>
<dbReference type="PANTHER" id="PTHR40626:SF11">
    <property type="entry name" value="ZINC FINGER PROTEIN YPR022C"/>
    <property type="match status" value="1"/>
</dbReference>
<feature type="region of interest" description="Disordered" evidence="8">
    <location>
        <begin position="157"/>
        <end position="180"/>
    </location>
</feature>
<keyword evidence="5" id="KW-0862">Zinc</keyword>
<dbReference type="PANTHER" id="PTHR40626">
    <property type="entry name" value="MIP31509P"/>
    <property type="match status" value="1"/>
</dbReference>
<keyword evidence="3" id="KW-0677">Repeat</keyword>
<evidence type="ECO:0000313" key="11">
    <source>
        <dbReference type="Proteomes" id="UP001281614"/>
    </source>
</evidence>
<dbReference type="PROSITE" id="PS00028">
    <property type="entry name" value="ZINC_FINGER_C2H2_1"/>
    <property type="match status" value="2"/>
</dbReference>
<dbReference type="GO" id="GO:0008270">
    <property type="term" value="F:zinc ion binding"/>
    <property type="evidence" value="ECO:0007669"/>
    <property type="project" value="UniProtKB-KW"/>
</dbReference>
<dbReference type="InterPro" id="IPR051059">
    <property type="entry name" value="VerF-like"/>
</dbReference>
<dbReference type="InterPro" id="IPR036236">
    <property type="entry name" value="Znf_C2H2_sf"/>
</dbReference>
<evidence type="ECO:0000259" key="9">
    <source>
        <dbReference type="PROSITE" id="PS50157"/>
    </source>
</evidence>
<gene>
    <name evidence="10" type="ORF">CKAH01_10233</name>
</gene>
<dbReference type="GO" id="GO:0000785">
    <property type="term" value="C:chromatin"/>
    <property type="evidence" value="ECO:0007669"/>
    <property type="project" value="TreeGrafter"/>
</dbReference>
<dbReference type="SUPFAM" id="SSF57667">
    <property type="entry name" value="beta-beta-alpha zinc fingers"/>
    <property type="match status" value="1"/>
</dbReference>
<evidence type="ECO:0000256" key="7">
    <source>
        <dbReference type="PROSITE-ProRule" id="PRU00042"/>
    </source>
</evidence>
<dbReference type="SMART" id="SM00355">
    <property type="entry name" value="ZnF_C2H2"/>
    <property type="match status" value="2"/>
</dbReference>
<organism evidence="10 11">
    <name type="scientific">Colletotrichum kahawae</name>
    <name type="common">Coffee berry disease fungus</name>
    <dbReference type="NCBI Taxonomy" id="34407"/>
    <lineage>
        <taxon>Eukaryota</taxon>
        <taxon>Fungi</taxon>
        <taxon>Dikarya</taxon>
        <taxon>Ascomycota</taxon>
        <taxon>Pezizomycotina</taxon>
        <taxon>Sordariomycetes</taxon>
        <taxon>Hypocreomycetidae</taxon>
        <taxon>Glomerellales</taxon>
        <taxon>Glomerellaceae</taxon>
        <taxon>Colletotrichum</taxon>
        <taxon>Colletotrichum gloeosporioides species complex</taxon>
    </lineage>
</organism>
<sequence length="696" mass="78868">MSSALPLSPNRNAETDPPATPPDASAGVKRSRRESRQHRCAYCPKVFKRSEHCIRHERSHTNEKPYSCQYCHKCYARKDLVTRHERTLHAESQSEATSSEAEDEHPPNARDRPPRRQSLFSPDKRRKKTPVTTARDAGSITVATDTETIATIGLDLAAEDQPIPHGAPPMLEPRTEQQTDPRPLESIGFATDDIAASFLDASFPCPIQPSVLPLPDGTLDFSQDLGFLNSPSWLAFGLPDDPHSVYDLQLNNCLDTAPRTAANEVSPNSTACDSDLSMADPEQMSTAMEQQTSCCLPYGKRASTALIDKNVYASICDEVIIKDFPLWLTQTRFLLTFYATFSGDQDLASTSIDESGFYNLIYNQARNKLNSDKAKLSTMEWPRWIERESWKRVLGGIYVAGTLRMVIYGINPIFNASNDLEVECFHEETLWNAQSSREWLTLRPKYEHQEVSTMRDLVEGVLSDDKKRSRLDIARVSHFSLLILTHAVMVHMRQLYQISQTSALCAFSSQSFLGQSLLKTGLESLSRCYTLLQMPQQDRLEDLDDKEIVSLQTPLERDRFLLDAVEKTLEWFQIPFRMGHMLMRKTAAFRWSIEHAVAAWDAGLFVTKWVHSVEIDAINGIEPTRAENELLTAMKEVLEEADYDPEENRSFAAGLARTWSLFLQDVWVWGITVRMGKVLEHLATAYENHNEAQRQK</sequence>
<feature type="compositionally biased region" description="Polar residues" evidence="8">
    <location>
        <begin position="1"/>
        <end position="12"/>
    </location>
</feature>
<reference evidence="10" key="1">
    <citation type="submission" date="2023-02" db="EMBL/GenBank/DDBJ databases">
        <title>Colletotrichum kahawae CIFC_Que2 genome sequencing and assembly.</title>
        <authorList>
            <person name="Baroncelli R."/>
        </authorList>
    </citation>
    <scope>NUCLEOTIDE SEQUENCE</scope>
    <source>
        <strain evidence="10">CIFC_Que2</strain>
    </source>
</reference>
<keyword evidence="4 7" id="KW-0863">Zinc-finger</keyword>
<dbReference type="Gene3D" id="3.30.160.60">
    <property type="entry name" value="Classic Zinc Finger"/>
    <property type="match status" value="2"/>
</dbReference>
<dbReference type="GO" id="GO:0000978">
    <property type="term" value="F:RNA polymerase II cis-regulatory region sequence-specific DNA binding"/>
    <property type="evidence" value="ECO:0007669"/>
    <property type="project" value="InterPro"/>
</dbReference>
<feature type="compositionally biased region" description="Low complexity" evidence="8">
    <location>
        <begin position="90"/>
        <end position="99"/>
    </location>
</feature>
<dbReference type="InterPro" id="IPR007219">
    <property type="entry name" value="XnlR_reg_dom"/>
</dbReference>
<evidence type="ECO:0000256" key="5">
    <source>
        <dbReference type="ARBA" id="ARBA00022833"/>
    </source>
</evidence>
<protein>
    <submittedName>
        <fullName evidence="10">Cytochrome p450</fullName>
    </submittedName>
</protein>
<dbReference type="InterPro" id="IPR013087">
    <property type="entry name" value="Znf_C2H2_type"/>
</dbReference>
<feature type="compositionally biased region" description="Basic and acidic residues" evidence="8">
    <location>
        <begin position="104"/>
        <end position="114"/>
    </location>
</feature>
<dbReference type="FunFam" id="3.30.160.60:FF:000110">
    <property type="entry name" value="Zinc finger protein-like"/>
    <property type="match status" value="1"/>
</dbReference>
<feature type="domain" description="C2H2-type" evidence="9">
    <location>
        <begin position="38"/>
        <end position="65"/>
    </location>
</feature>
<dbReference type="Pfam" id="PF04082">
    <property type="entry name" value="Fungal_trans"/>
    <property type="match status" value="1"/>
</dbReference>
<dbReference type="GO" id="GO:0006351">
    <property type="term" value="P:DNA-templated transcription"/>
    <property type="evidence" value="ECO:0007669"/>
    <property type="project" value="InterPro"/>
</dbReference>
<dbReference type="AlphaFoldDB" id="A0AAE0CXU7"/>
<proteinExistence type="predicted"/>
<evidence type="ECO:0000256" key="8">
    <source>
        <dbReference type="SAM" id="MobiDB-lite"/>
    </source>
</evidence>
<dbReference type="Proteomes" id="UP001281614">
    <property type="component" value="Unassembled WGS sequence"/>
</dbReference>
<feature type="region of interest" description="Disordered" evidence="8">
    <location>
        <begin position="87"/>
        <end position="139"/>
    </location>
</feature>